<dbReference type="PROSITE" id="PS52016">
    <property type="entry name" value="TONB_DEPENDENT_REC_3"/>
    <property type="match status" value="1"/>
</dbReference>
<name>A0ABT2I9E1_9SPHN</name>
<evidence type="ECO:0000256" key="12">
    <source>
        <dbReference type="RuleBase" id="RU003357"/>
    </source>
</evidence>
<dbReference type="Pfam" id="PF07715">
    <property type="entry name" value="Plug"/>
    <property type="match status" value="1"/>
</dbReference>
<dbReference type="RefSeq" id="WP_260047477.1">
    <property type="nucleotide sequence ID" value="NZ_JANZXA010000014.1"/>
</dbReference>
<evidence type="ECO:0000256" key="1">
    <source>
        <dbReference type="ARBA" id="ARBA00004571"/>
    </source>
</evidence>
<evidence type="ECO:0000256" key="3">
    <source>
        <dbReference type="ARBA" id="ARBA00022452"/>
    </source>
</evidence>
<dbReference type="PANTHER" id="PTHR32552:SF81">
    <property type="entry name" value="TONB-DEPENDENT OUTER MEMBRANE RECEPTOR"/>
    <property type="match status" value="1"/>
</dbReference>
<sequence length="738" mass="80883">MTGAACITVPAYAQSAPEEIGSNEIVVTALKRENQKIQDVPTSIAVLGQDQLETRGVAEFSDFARSVAGLNFIDSGAGDKRYILRGINAAGEAQTAVYYDNIPMTGIGGAATDFGGRQPDLQLYDVKQIEVLRGPQGTLYGSNSQSGVIRFVTNKADPSKFEATAQGELSTTKDGGENFAIRAMLNVPVVQDLLAVRVVGYTEDYSGFVDNIYRDEKDFNDTQREGIRASVVLTPDDKTTITGQYFYQKLKTGGRAYTRPYDIWIPANDTENGNFFPAAGERSISQIGREERRDEINIYALTAERDIEWATVTASGSYFDRNVTDNTDNGPSFRYFEYLQRIGEFPDVAIPEGSISYSPQKSKMWSGELRMATKLDGPVNGVVGVFYSDRDNKFMTATTVVDPISGYSDFTQDFISQRKFADKTKDLAVFGEVTVDLTDRLSVTGGARWFQTKRSLVSETIVPFFGLGAPGTTSAKAKNTDTIFKGVISYKITPDAMVYAQYAEGYRSGGTNASSYSGVPAQYDPDSTVNYEIGAKTSWLNNALTFNVAAYLIDLQDLQVEQRFGPGGAFSGVGNIDGKAARSKGVEVDLTARPFHGTTLVFAGNYTDAKLTRDIGELGNDALKGTRLTRVPKVNFSVSGDQEFPVSSTVDGSVGFSVSHTGRIQNSYYDSDFNLPTKSYTLVDLRGQVRFEHFRLDLYVNNLFDKAAELTVFNTINDPYVVLANRPRTIGARFSYNF</sequence>
<evidence type="ECO:0000256" key="7">
    <source>
        <dbReference type="ARBA" id="ARBA00023065"/>
    </source>
</evidence>
<comment type="similarity">
    <text evidence="11 12">Belongs to the TonB-dependent receptor family.</text>
</comment>
<dbReference type="Proteomes" id="UP001165583">
    <property type="component" value="Unassembled WGS sequence"/>
</dbReference>
<evidence type="ECO:0000256" key="8">
    <source>
        <dbReference type="ARBA" id="ARBA00023077"/>
    </source>
</evidence>
<dbReference type="Pfam" id="PF00593">
    <property type="entry name" value="TonB_dep_Rec_b-barrel"/>
    <property type="match status" value="1"/>
</dbReference>
<protein>
    <submittedName>
        <fullName evidence="15">TonB-dependent receptor</fullName>
    </submittedName>
</protein>
<evidence type="ECO:0000256" key="10">
    <source>
        <dbReference type="ARBA" id="ARBA00023237"/>
    </source>
</evidence>
<evidence type="ECO:0000256" key="4">
    <source>
        <dbReference type="ARBA" id="ARBA00022496"/>
    </source>
</evidence>
<evidence type="ECO:0000256" key="2">
    <source>
        <dbReference type="ARBA" id="ARBA00022448"/>
    </source>
</evidence>
<evidence type="ECO:0000256" key="11">
    <source>
        <dbReference type="PROSITE-ProRule" id="PRU01360"/>
    </source>
</evidence>
<feature type="domain" description="TonB-dependent receptor plug" evidence="14">
    <location>
        <begin position="37"/>
        <end position="148"/>
    </location>
</feature>
<evidence type="ECO:0000256" key="6">
    <source>
        <dbReference type="ARBA" id="ARBA00023004"/>
    </source>
</evidence>
<dbReference type="InterPro" id="IPR000531">
    <property type="entry name" value="Beta-barrel_TonB"/>
</dbReference>
<keyword evidence="15" id="KW-0675">Receptor</keyword>
<keyword evidence="4" id="KW-0410">Iron transport</keyword>
<feature type="domain" description="TonB-dependent receptor-like beta-barrel" evidence="13">
    <location>
        <begin position="236"/>
        <end position="703"/>
    </location>
</feature>
<comment type="subcellular location">
    <subcellularLocation>
        <location evidence="1 11">Cell outer membrane</location>
        <topology evidence="1 11">Multi-pass membrane protein</topology>
    </subcellularLocation>
</comment>
<keyword evidence="8 12" id="KW-0798">TonB box</keyword>
<accession>A0ABT2I9E1</accession>
<reference evidence="15" key="1">
    <citation type="submission" date="2022-09" db="EMBL/GenBank/DDBJ databases">
        <title>Novosphingobium sp. Nov., a polycyclic aromatic hydrocarbon-degrading bacterium isolated form mangrove sediments in HongKong.</title>
        <authorList>
            <person name="Hu Z."/>
        </authorList>
    </citation>
    <scope>NUCLEOTIDE SEQUENCE</scope>
    <source>
        <strain evidence="15">HK4-1</strain>
    </source>
</reference>
<evidence type="ECO:0000256" key="5">
    <source>
        <dbReference type="ARBA" id="ARBA00022692"/>
    </source>
</evidence>
<dbReference type="PANTHER" id="PTHR32552">
    <property type="entry name" value="FERRICHROME IRON RECEPTOR-RELATED"/>
    <property type="match status" value="1"/>
</dbReference>
<dbReference type="InterPro" id="IPR036942">
    <property type="entry name" value="Beta-barrel_TonB_sf"/>
</dbReference>
<organism evidence="15 16">
    <name type="scientific">Novosphingobium mangrovi</name>
    <name type="common">ex Huang et al. 2023</name>
    <dbReference type="NCBI Taxonomy" id="2976432"/>
    <lineage>
        <taxon>Bacteria</taxon>
        <taxon>Pseudomonadati</taxon>
        <taxon>Pseudomonadota</taxon>
        <taxon>Alphaproteobacteria</taxon>
        <taxon>Sphingomonadales</taxon>
        <taxon>Sphingomonadaceae</taxon>
        <taxon>Novosphingobium</taxon>
    </lineage>
</organism>
<keyword evidence="10 11" id="KW-0998">Cell outer membrane</keyword>
<dbReference type="Gene3D" id="2.40.170.20">
    <property type="entry name" value="TonB-dependent receptor, beta-barrel domain"/>
    <property type="match status" value="1"/>
</dbReference>
<gene>
    <name evidence="15" type="ORF">NZK81_18010</name>
</gene>
<dbReference type="InterPro" id="IPR039426">
    <property type="entry name" value="TonB-dep_rcpt-like"/>
</dbReference>
<dbReference type="EMBL" id="JANZXA010000014">
    <property type="protein sequence ID" value="MCT2401450.1"/>
    <property type="molecule type" value="Genomic_DNA"/>
</dbReference>
<keyword evidence="3 11" id="KW-1134">Transmembrane beta strand</keyword>
<evidence type="ECO:0000313" key="15">
    <source>
        <dbReference type="EMBL" id="MCT2401450.1"/>
    </source>
</evidence>
<keyword evidence="6" id="KW-0408">Iron</keyword>
<dbReference type="CDD" id="cd01347">
    <property type="entry name" value="ligand_gated_channel"/>
    <property type="match status" value="1"/>
</dbReference>
<evidence type="ECO:0000313" key="16">
    <source>
        <dbReference type="Proteomes" id="UP001165583"/>
    </source>
</evidence>
<evidence type="ECO:0000259" key="13">
    <source>
        <dbReference type="Pfam" id="PF00593"/>
    </source>
</evidence>
<evidence type="ECO:0000259" key="14">
    <source>
        <dbReference type="Pfam" id="PF07715"/>
    </source>
</evidence>
<proteinExistence type="inferred from homology"/>
<comment type="caution">
    <text evidence="15">The sequence shown here is derived from an EMBL/GenBank/DDBJ whole genome shotgun (WGS) entry which is preliminary data.</text>
</comment>
<keyword evidence="7" id="KW-0406">Ion transport</keyword>
<keyword evidence="5 11" id="KW-0812">Transmembrane</keyword>
<keyword evidence="16" id="KW-1185">Reference proteome</keyword>
<keyword evidence="2 11" id="KW-0813">Transport</keyword>
<dbReference type="SUPFAM" id="SSF56935">
    <property type="entry name" value="Porins"/>
    <property type="match status" value="1"/>
</dbReference>
<evidence type="ECO:0000256" key="9">
    <source>
        <dbReference type="ARBA" id="ARBA00023136"/>
    </source>
</evidence>
<dbReference type="InterPro" id="IPR012910">
    <property type="entry name" value="Plug_dom"/>
</dbReference>
<keyword evidence="9 11" id="KW-0472">Membrane</keyword>